<dbReference type="Proteomes" id="UP001244787">
    <property type="component" value="Unassembled WGS sequence"/>
</dbReference>
<accession>A0ABT8DD44</accession>
<reference evidence="1 2" key="1">
    <citation type="submission" date="2023-06" db="EMBL/GenBank/DDBJ databases">
        <authorList>
            <person name="Ye Y.-Q."/>
            <person name="Du Z.-J."/>
        </authorList>
    </citation>
    <scope>NUCLEOTIDE SEQUENCE [LARGE SCALE GENOMIC DNA]</scope>
    <source>
        <strain evidence="1 2">SDUM287046</strain>
    </source>
</reference>
<proteinExistence type="predicted"/>
<gene>
    <name evidence="1" type="ORF">QRD02_01820</name>
</gene>
<dbReference type="Gene3D" id="3.40.50.720">
    <property type="entry name" value="NAD(P)-binding Rossmann-like Domain"/>
    <property type="match status" value="1"/>
</dbReference>
<evidence type="ECO:0000313" key="2">
    <source>
        <dbReference type="Proteomes" id="UP001244787"/>
    </source>
</evidence>
<dbReference type="RefSeq" id="WP_290253183.1">
    <property type="nucleotide sequence ID" value="NZ_JAUGQQ010000001.1"/>
</dbReference>
<dbReference type="Gene3D" id="3.30.360.10">
    <property type="entry name" value="Dihydrodipicolinate Reductase, domain 2"/>
    <property type="match status" value="1"/>
</dbReference>
<dbReference type="InterPro" id="IPR051450">
    <property type="entry name" value="Gfo/Idh/MocA_Oxidoreductases"/>
</dbReference>
<evidence type="ECO:0008006" key="3">
    <source>
        <dbReference type="Google" id="ProtNLM"/>
    </source>
</evidence>
<keyword evidence="2" id="KW-1185">Reference proteome</keyword>
<comment type="caution">
    <text evidence="1">The sequence shown here is derived from an EMBL/GenBank/DDBJ whole genome shotgun (WGS) entry which is preliminary data.</text>
</comment>
<organism evidence="1 2">
    <name type="scientific">Aequorivita aurantiaca</name>
    <dbReference type="NCBI Taxonomy" id="3053356"/>
    <lineage>
        <taxon>Bacteria</taxon>
        <taxon>Pseudomonadati</taxon>
        <taxon>Bacteroidota</taxon>
        <taxon>Flavobacteriia</taxon>
        <taxon>Flavobacteriales</taxon>
        <taxon>Flavobacteriaceae</taxon>
        <taxon>Aequorivita</taxon>
    </lineage>
</organism>
<sequence>MTTIVKFKDIEFDEIVSIEQEDIFIPDRPEFTNKYRKMLFFALHEGIFRSYHKIKSKTDKRVNLNKRYTLIVIKHNNSLYTNLSIQTSTRTDDFIINNKFRLVSVPPKISDLIPTQKFNQFVEDEQTPMDISFNLKPTQDDPKTVRSKKGVFLYGLGDYARVYIAPNIKKLSKVFCVDYSHRLAEYYATTFKYQNFGIIPEDSYLYLQAIEKPLAIIATYHSDHTRIAEEIFNINPNTLIFIEKPPCVTLQDIKNLAALYDKNALIEVGYNRRFIAVNQEIKAATFHQQKVINISVKEILINESHWYFWKNQGTRITGNLSHWIDLAVYWIDGFPEEITLLSSPSKDETLTVSILFSEGSLVNIIVSDKGNSLRGVQEQIEIRTRNETFFIEDYLRYTRINGDGSKVIKKTLNRDKGHNAMYEHLTKIYINGSATSYTKTELMKSALTTYHIARMFQENERNFKLNPSLFQME</sequence>
<protein>
    <recommendedName>
        <fullName evidence="3">Gfo/Idh/MocA family oxidoreductase</fullName>
    </recommendedName>
</protein>
<dbReference type="SUPFAM" id="SSF51735">
    <property type="entry name" value="NAD(P)-binding Rossmann-fold domains"/>
    <property type="match status" value="1"/>
</dbReference>
<dbReference type="PANTHER" id="PTHR43377">
    <property type="entry name" value="BILIVERDIN REDUCTASE A"/>
    <property type="match status" value="1"/>
</dbReference>
<evidence type="ECO:0000313" key="1">
    <source>
        <dbReference type="EMBL" id="MDN3723105.1"/>
    </source>
</evidence>
<dbReference type="PANTHER" id="PTHR43377:SF1">
    <property type="entry name" value="BILIVERDIN REDUCTASE A"/>
    <property type="match status" value="1"/>
</dbReference>
<name>A0ABT8DD44_9FLAO</name>
<dbReference type="InterPro" id="IPR036291">
    <property type="entry name" value="NAD(P)-bd_dom_sf"/>
</dbReference>
<dbReference type="EMBL" id="JAUGQQ010000001">
    <property type="protein sequence ID" value="MDN3723105.1"/>
    <property type="molecule type" value="Genomic_DNA"/>
</dbReference>